<dbReference type="InterPro" id="IPR029471">
    <property type="entry name" value="HNH_5"/>
</dbReference>
<dbReference type="SMART" id="SM00507">
    <property type="entry name" value="HNHc"/>
    <property type="match status" value="1"/>
</dbReference>
<dbReference type="InterPro" id="IPR003615">
    <property type="entry name" value="HNH_nuc"/>
</dbReference>
<keyword evidence="1" id="KW-0732">Signal</keyword>
<keyword evidence="4" id="KW-1185">Reference proteome</keyword>
<dbReference type="EMBL" id="JAQMWT010000013">
    <property type="protein sequence ID" value="KAJ8614025.1"/>
    <property type="molecule type" value="Genomic_DNA"/>
</dbReference>
<dbReference type="Proteomes" id="UP001230188">
    <property type="component" value="Unassembled WGS sequence"/>
</dbReference>
<gene>
    <name evidence="3" type="ORF">CTAYLR_009610</name>
</gene>
<reference evidence="3" key="1">
    <citation type="submission" date="2023-01" db="EMBL/GenBank/DDBJ databases">
        <title>Metagenome sequencing of chrysophaentin producing Chrysophaeum taylorii.</title>
        <authorList>
            <person name="Davison J."/>
            <person name="Bewley C."/>
        </authorList>
    </citation>
    <scope>NUCLEOTIDE SEQUENCE</scope>
    <source>
        <strain evidence="3">NIES-1699</strain>
    </source>
</reference>
<protein>
    <recommendedName>
        <fullName evidence="2">HNH nuclease domain-containing protein</fullName>
    </recommendedName>
</protein>
<organism evidence="3 4">
    <name type="scientific">Chrysophaeum taylorii</name>
    <dbReference type="NCBI Taxonomy" id="2483200"/>
    <lineage>
        <taxon>Eukaryota</taxon>
        <taxon>Sar</taxon>
        <taxon>Stramenopiles</taxon>
        <taxon>Ochrophyta</taxon>
        <taxon>Pelagophyceae</taxon>
        <taxon>Pelagomonadales</taxon>
        <taxon>Pelagomonadaceae</taxon>
        <taxon>Chrysophaeum</taxon>
    </lineage>
</organism>
<feature type="domain" description="HNH nuclease" evidence="2">
    <location>
        <begin position="154"/>
        <end position="207"/>
    </location>
</feature>
<name>A0AAD7UQF7_9STRA</name>
<evidence type="ECO:0000313" key="3">
    <source>
        <dbReference type="EMBL" id="KAJ8614025.1"/>
    </source>
</evidence>
<evidence type="ECO:0000313" key="4">
    <source>
        <dbReference type="Proteomes" id="UP001230188"/>
    </source>
</evidence>
<sequence>MLISIIEWLAVMPRASGFAPVVPSVVAKAPVRPFACRLDAGNLSEAIHKYSLEGSSRAVREADMAHGKPRTASNDQLLEQSPALVLNSDYQPLSYMPLSVWSWQDAVKAVFMGRVVVVAEYSECVVRSANFVMRVPSVIALRTYQKRATKVPHFTRRNVYIRDQFACQYCHRQYRPSVLTYDHVLPRSRGGATSWDNVVTACTVCNNRKGSLLLSDFQKKHEHLKLKKQPYAPSQAELVNKARRLPIYRNYHETWGAYVGTPDSKKSFVTDRARPNNENQR</sequence>
<proteinExistence type="predicted"/>
<dbReference type="Gene3D" id="1.10.30.50">
    <property type="match status" value="1"/>
</dbReference>
<dbReference type="PANTHER" id="PTHR33877">
    <property type="entry name" value="SLL1193 PROTEIN"/>
    <property type="match status" value="1"/>
</dbReference>
<dbReference type="AlphaFoldDB" id="A0AAD7UQF7"/>
<dbReference type="Pfam" id="PF14279">
    <property type="entry name" value="HNH_5"/>
    <property type="match status" value="1"/>
</dbReference>
<dbReference type="PANTHER" id="PTHR33877:SF2">
    <property type="entry name" value="OS07G0170200 PROTEIN"/>
    <property type="match status" value="1"/>
</dbReference>
<evidence type="ECO:0000259" key="2">
    <source>
        <dbReference type="SMART" id="SM00507"/>
    </source>
</evidence>
<accession>A0AAD7UQF7</accession>
<dbReference type="InterPro" id="IPR052892">
    <property type="entry name" value="NA-targeting_endonuclease"/>
</dbReference>
<feature type="chain" id="PRO_5042205097" description="HNH nuclease domain-containing protein" evidence="1">
    <location>
        <begin position="18"/>
        <end position="281"/>
    </location>
</feature>
<evidence type="ECO:0000256" key="1">
    <source>
        <dbReference type="SAM" id="SignalP"/>
    </source>
</evidence>
<dbReference type="CDD" id="cd00085">
    <property type="entry name" value="HNHc"/>
    <property type="match status" value="1"/>
</dbReference>
<comment type="caution">
    <text evidence="3">The sequence shown here is derived from an EMBL/GenBank/DDBJ whole genome shotgun (WGS) entry which is preliminary data.</text>
</comment>
<feature type="signal peptide" evidence="1">
    <location>
        <begin position="1"/>
        <end position="17"/>
    </location>
</feature>